<dbReference type="PROSITE" id="PS50850">
    <property type="entry name" value="MFS"/>
    <property type="match status" value="1"/>
</dbReference>
<comment type="caution">
    <text evidence="8">The sequence shown here is derived from an EMBL/GenBank/DDBJ whole genome shotgun (WGS) entry which is preliminary data.</text>
</comment>
<feature type="transmembrane region" description="Helical" evidence="6">
    <location>
        <begin position="272"/>
        <end position="293"/>
    </location>
</feature>
<dbReference type="PANTHER" id="PTHR23528:SF1">
    <property type="entry name" value="MAJOR FACILITATOR SUPERFAMILY (MFS) PROFILE DOMAIN-CONTAINING PROTEIN"/>
    <property type="match status" value="1"/>
</dbReference>
<organism evidence="8 9">
    <name type="scientific">Curtobacterium citri</name>
    <dbReference type="NCBI Taxonomy" id="3055139"/>
    <lineage>
        <taxon>Bacteria</taxon>
        <taxon>Bacillati</taxon>
        <taxon>Actinomycetota</taxon>
        <taxon>Actinomycetes</taxon>
        <taxon>Micrococcales</taxon>
        <taxon>Microbacteriaceae</taxon>
        <taxon>Curtobacterium</taxon>
    </lineage>
</organism>
<feature type="transmembrane region" description="Helical" evidence="6">
    <location>
        <begin position="190"/>
        <end position="212"/>
    </location>
</feature>
<feature type="region of interest" description="Disordered" evidence="5">
    <location>
        <begin position="1"/>
        <end position="29"/>
    </location>
</feature>
<feature type="transmembrane region" description="Helical" evidence="6">
    <location>
        <begin position="430"/>
        <end position="451"/>
    </location>
</feature>
<protein>
    <submittedName>
        <fullName evidence="8">MFS transporter</fullName>
    </submittedName>
</protein>
<dbReference type="InterPro" id="IPR036259">
    <property type="entry name" value="MFS_trans_sf"/>
</dbReference>
<gene>
    <name evidence="8" type="ORF">QUG92_15250</name>
</gene>
<evidence type="ECO:0000256" key="5">
    <source>
        <dbReference type="SAM" id="MobiDB-lite"/>
    </source>
</evidence>
<evidence type="ECO:0000256" key="6">
    <source>
        <dbReference type="SAM" id="Phobius"/>
    </source>
</evidence>
<proteinExistence type="predicted"/>
<feature type="transmembrane region" description="Helical" evidence="6">
    <location>
        <begin position="58"/>
        <end position="79"/>
    </location>
</feature>
<feature type="transmembrane region" description="Helical" evidence="6">
    <location>
        <begin position="364"/>
        <end position="390"/>
    </location>
</feature>
<evidence type="ECO:0000313" key="8">
    <source>
        <dbReference type="EMBL" id="MDM7886465.1"/>
    </source>
</evidence>
<dbReference type="SUPFAM" id="SSF103473">
    <property type="entry name" value="MFS general substrate transporter"/>
    <property type="match status" value="1"/>
</dbReference>
<dbReference type="Pfam" id="PF07690">
    <property type="entry name" value="MFS_1"/>
    <property type="match status" value="1"/>
</dbReference>
<reference evidence="8 9" key="1">
    <citation type="submission" date="2023-06" db="EMBL/GenBank/DDBJ databases">
        <authorList>
            <person name="Feng G."/>
            <person name="Li J."/>
            <person name="Zhu H."/>
        </authorList>
    </citation>
    <scope>NUCLEOTIDE SEQUENCE [LARGE SCALE GENOMIC DNA]</scope>
    <source>
        <strain evidence="8 9">RHCKG23</strain>
    </source>
</reference>
<sequence>MSTPTSKEEPQSGLAGTANPPVTAAAGATSSDPAAASRAFSVEGLTQSVSTMRVGAGYLWALSLAQFGLFAALLTPVFVSMSIKATQLNPDSPETIVGSVLPFGALGALLANPLAGALSDRTRTRWGRRRPWMVAGVVVFVVALAWLAFSPDVLQLTLAWVLAQVAANAVLATLTASFADNVPEFQRGKASSVIALAQNTAILAGLYLAVYLVGNLPVLFIAPGVLAIVVILVYAFVARDDLPSTTKPFSWFTLIASFWTNPIKNPDFGLAWWGRFLITFGTFMFTTYRLLYMQEHLGIESLQEATATVAFGVLLYTVALLVSAAVSGWVSDRVRRRKVFVWGSTALTAVGLVILAHIDTVGGFYFAEIVLGFAYGIYAAIDTALVVDVLPDPERPGKDLGVINIANALPQSLAPAVGLFLLGIGGGQNYTLMLWGAGVAVLLGALVILPIKKVR</sequence>
<accession>A0ABT7TA58</accession>
<feature type="transmembrane region" description="Helical" evidence="6">
    <location>
        <begin position="305"/>
        <end position="327"/>
    </location>
</feature>
<dbReference type="PANTHER" id="PTHR23528">
    <property type="match status" value="1"/>
</dbReference>
<feature type="domain" description="Major facilitator superfamily (MFS) profile" evidence="7">
    <location>
        <begin position="61"/>
        <end position="455"/>
    </location>
</feature>
<keyword evidence="2 6" id="KW-0812">Transmembrane</keyword>
<evidence type="ECO:0000256" key="3">
    <source>
        <dbReference type="ARBA" id="ARBA00022989"/>
    </source>
</evidence>
<dbReference type="InterPro" id="IPR020846">
    <property type="entry name" value="MFS_dom"/>
</dbReference>
<feature type="transmembrane region" description="Helical" evidence="6">
    <location>
        <begin position="218"/>
        <end position="237"/>
    </location>
</feature>
<keyword evidence="9" id="KW-1185">Reference proteome</keyword>
<feature type="transmembrane region" description="Helical" evidence="6">
    <location>
        <begin position="155"/>
        <end position="178"/>
    </location>
</feature>
<dbReference type="RefSeq" id="WP_289459817.1">
    <property type="nucleotide sequence ID" value="NZ_JAUCML010000012.1"/>
</dbReference>
<dbReference type="InterPro" id="IPR011701">
    <property type="entry name" value="MFS"/>
</dbReference>
<dbReference type="Gene3D" id="1.20.1250.20">
    <property type="entry name" value="MFS general substrate transporter like domains"/>
    <property type="match status" value="2"/>
</dbReference>
<feature type="compositionally biased region" description="Basic and acidic residues" evidence="5">
    <location>
        <begin position="1"/>
        <end position="10"/>
    </location>
</feature>
<evidence type="ECO:0000256" key="2">
    <source>
        <dbReference type="ARBA" id="ARBA00022692"/>
    </source>
</evidence>
<evidence type="ECO:0000259" key="7">
    <source>
        <dbReference type="PROSITE" id="PS50850"/>
    </source>
</evidence>
<name>A0ABT7TA58_9MICO</name>
<dbReference type="Proteomes" id="UP001237823">
    <property type="component" value="Unassembled WGS sequence"/>
</dbReference>
<evidence type="ECO:0000256" key="4">
    <source>
        <dbReference type="ARBA" id="ARBA00023136"/>
    </source>
</evidence>
<evidence type="ECO:0000256" key="1">
    <source>
        <dbReference type="ARBA" id="ARBA00004651"/>
    </source>
</evidence>
<feature type="transmembrane region" description="Helical" evidence="6">
    <location>
        <begin position="339"/>
        <end position="358"/>
    </location>
</feature>
<feature type="transmembrane region" description="Helical" evidence="6">
    <location>
        <begin position="131"/>
        <end position="149"/>
    </location>
</feature>
<feature type="transmembrane region" description="Helical" evidence="6">
    <location>
        <begin position="402"/>
        <end position="424"/>
    </location>
</feature>
<keyword evidence="3 6" id="KW-1133">Transmembrane helix</keyword>
<comment type="subcellular location">
    <subcellularLocation>
        <location evidence="1">Cell membrane</location>
        <topology evidence="1">Multi-pass membrane protein</topology>
    </subcellularLocation>
</comment>
<dbReference type="EMBL" id="JAUCML010000012">
    <property type="protein sequence ID" value="MDM7886465.1"/>
    <property type="molecule type" value="Genomic_DNA"/>
</dbReference>
<feature type="transmembrane region" description="Helical" evidence="6">
    <location>
        <begin position="99"/>
        <end position="119"/>
    </location>
</feature>
<evidence type="ECO:0000313" key="9">
    <source>
        <dbReference type="Proteomes" id="UP001237823"/>
    </source>
</evidence>
<keyword evidence="4 6" id="KW-0472">Membrane</keyword>